<evidence type="ECO:0000259" key="7">
    <source>
        <dbReference type="PROSITE" id="PS50240"/>
    </source>
</evidence>
<evidence type="ECO:0000256" key="3">
    <source>
        <dbReference type="ARBA" id="ARBA00022801"/>
    </source>
</evidence>
<reference evidence="9" key="1">
    <citation type="submission" date="2014-03" db="EMBL/GenBank/DDBJ databases">
        <authorList>
            <person name="Aksoy S."/>
            <person name="Warren W."/>
            <person name="Wilson R.K."/>
        </authorList>
    </citation>
    <scope>NUCLEOTIDE SEQUENCE [LARGE SCALE GENOMIC DNA]</scope>
    <source>
        <strain evidence="9">IAEA</strain>
    </source>
</reference>
<dbReference type="PROSITE" id="PS00134">
    <property type="entry name" value="TRYPSIN_HIS"/>
    <property type="match status" value="1"/>
</dbReference>
<feature type="signal peptide" evidence="6">
    <location>
        <begin position="1"/>
        <end position="25"/>
    </location>
</feature>
<dbReference type="STRING" id="37001.A0A1A9X0W1"/>
<dbReference type="EnsemblMetazoa" id="GBRI040063-RA">
    <property type="protein sequence ID" value="GBRI040063-PA"/>
    <property type="gene ID" value="GBRI040063"/>
</dbReference>
<dbReference type="GO" id="GO:0004252">
    <property type="term" value="F:serine-type endopeptidase activity"/>
    <property type="evidence" value="ECO:0007669"/>
    <property type="project" value="InterPro"/>
</dbReference>
<dbReference type="Pfam" id="PF00089">
    <property type="entry name" value="Trypsin"/>
    <property type="match status" value="1"/>
</dbReference>
<dbReference type="InterPro" id="IPR001314">
    <property type="entry name" value="Peptidase_S1A"/>
</dbReference>
<name>A0A1A9X0W1_9MUSC</name>
<keyword evidence="6" id="KW-0732">Signal</keyword>
<dbReference type="Gene3D" id="2.40.10.10">
    <property type="entry name" value="Trypsin-like serine proteases"/>
    <property type="match status" value="1"/>
</dbReference>
<comment type="similarity">
    <text evidence="1">Belongs to the peptidase S1 family.</text>
</comment>
<dbReference type="PRINTS" id="PR00722">
    <property type="entry name" value="CHYMOTRYPSIN"/>
</dbReference>
<keyword evidence="3" id="KW-0378">Hydrolase</keyword>
<dbReference type="GO" id="GO:0006508">
    <property type="term" value="P:proteolysis"/>
    <property type="evidence" value="ECO:0007669"/>
    <property type="project" value="UniProtKB-KW"/>
</dbReference>
<evidence type="ECO:0000256" key="1">
    <source>
        <dbReference type="ARBA" id="ARBA00007664"/>
    </source>
</evidence>
<dbReference type="PANTHER" id="PTHR24276:SF91">
    <property type="entry name" value="AT26814P-RELATED"/>
    <property type="match status" value="1"/>
</dbReference>
<dbReference type="AlphaFoldDB" id="A0A1A9X0W1"/>
<dbReference type="InterPro" id="IPR043504">
    <property type="entry name" value="Peptidase_S1_PA_chymotrypsin"/>
</dbReference>
<dbReference type="CDD" id="cd00190">
    <property type="entry name" value="Tryp_SPc"/>
    <property type="match status" value="1"/>
</dbReference>
<dbReference type="SMART" id="SM00020">
    <property type="entry name" value="Tryp_SPc"/>
    <property type="match status" value="1"/>
</dbReference>
<keyword evidence="2" id="KW-0645">Protease</keyword>
<proteinExistence type="inferred from homology"/>
<dbReference type="InterPro" id="IPR018114">
    <property type="entry name" value="TRYPSIN_HIS"/>
</dbReference>
<feature type="chain" id="PRO_5008400855" description="Peptidase S1 domain-containing protein" evidence="6">
    <location>
        <begin position="26"/>
        <end position="256"/>
    </location>
</feature>
<evidence type="ECO:0000313" key="8">
    <source>
        <dbReference type="EnsemblMetazoa" id="GBRI040063-PA"/>
    </source>
</evidence>
<reference evidence="8" key="2">
    <citation type="submission" date="2020-05" db="UniProtKB">
        <authorList>
            <consortium name="EnsemblMetazoa"/>
        </authorList>
    </citation>
    <scope>IDENTIFICATION</scope>
    <source>
        <strain evidence="8">IAEA</strain>
    </source>
</reference>
<sequence length="256" mass="27953">MRKHFHLHVAFQVIVLLRSIRSVELLNNASGRIVGGEATTIADAGFMVSLRVSNKFICGGSLLTNEYVITAAHCVKGFSPNSLTVVGGITRLSEMGIRRGVTKIILPKDYNHRTFHKDAAVLKLSDKMEAKNIKTIELCNKTWRLGDFIQIYGWGQVSENIQSSSNVLRTVTVPLVGRKKCSSMYKKEGTITQTMFCAGNLKGKDSCSGDSGGPAVFEGQLCGIVSWGVGCARPEYPGVYTSIKAVKEFINKAMEL</sequence>
<feature type="domain" description="Peptidase S1" evidence="7">
    <location>
        <begin position="33"/>
        <end position="255"/>
    </location>
</feature>
<dbReference type="VEuPathDB" id="VectorBase:GBRI040063"/>
<dbReference type="FunFam" id="2.40.10.10:FF:000034">
    <property type="entry name" value="Eupolytin"/>
    <property type="match status" value="1"/>
</dbReference>
<dbReference type="InterPro" id="IPR001254">
    <property type="entry name" value="Trypsin_dom"/>
</dbReference>
<evidence type="ECO:0000256" key="6">
    <source>
        <dbReference type="SAM" id="SignalP"/>
    </source>
</evidence>
<dbReference type="Proteomes" id="UP000091820">
    <property type="component" value="Unassembled WGS sequence"/>
</dbReference>
<accession>A0A1A9X0W1</accession>
<dbReference type="PROSITE" id="PS50240">
    <property type="entry name" value="TRYPSIN_DOM"/>
    <property type="match status" value="1"/>
</dbReference>
<evidence type="ECO:0000256" key="2">
    <source>
        <dbReference type="ARBA" id="ARBA00022670"/>
    </source>
</evidence>
<organism evidence="8 9">
    <name type="scientific">Glossina brevipalpis</name>
    <dbReference type="NCBI Taxonomy" id="37001"/>
    <lineage>
        <taxon>Eukaryota</taxon>
        <taxon>Metazoa</taxon>
        <taxon>Ecdysozoa</taxon>
        <taxon>Arthropoda</taxon>
        <taxon>Hexapoda</taxon>
        <taxon>Insecta</taxon>
        <taxon>Pterygota</taxon>
        <taxon>Neoptera</taxon>
        <taxon>Endopterygota</taxon>
        <taxon>Diptera</taxon>
        <taxon>Brachycera</taxon>
        <taxon>Muscomorpha</taxon>
        <taxon>Hippoboscoidea</taxon>
        <taxon>Glossinidae</taxon>
        <taxon>Glossina</taxon>
    </lineage>
</organism>
<keyword evidence="4" id="KW-0720">Serine protease</keyword>
<protein>
    <recommendedName>
        <fullName evidence="7">Peptidase S1 domain-containing protein</fullName>
    </recommendedName>
</protein>
<dbReference type="InterPro" id="IPR009003">
    <property type="entry name" value="Peptidase_S1_PA"/>
</dbReference>
<evidence type="ECO:0000256" key="4">
    <source>
        <dbReference type="ARBA" id="ARBA00022825"/>
    </source>
</evidence>
<keyword evidence="9" id="KW-1185">Reference proteome</keyword>
<evidence type="ECO:0000313" key="9">
    <source>
        <dbReference type="Proteomes" id="UP000091820"/>
    </source>
</evidence>
<dbReference type="SUPFAM" id="SSF50494">
    <property type="entry name" value="Trypsin-like serine proteases"/>
    <property type="match status" value="1"/>
</dbReference>
<evidence type="ECO:0000256" key="5">
    <source>
        <dbReference type="ARBA" id="ARBA00023157"/>
    </source>
</evidence>
<dbReference type="PANTHER" id="PTHR24276">
    <property type="entry name" value="POLYSERASE-RELATED"/>
    <property type="match status" value="1"/>
</dbReference>
<keyword evidence="5" id="KW-1015">Disulfide bond</keyword>
<dbReference type="InterPro" id="IPR050430">
    <property type="entry name" value="Peptidase_S1"/>
</dbReference>